<accession>A0A2G8KFC9</accession>
<dbReference type="InterPro" id="IPR043502">
    <property type="entry name" value="DNA/RNA_pol_sf"/>
</dbReference>
<sequence>MCHLRRKARVEMLNNPTAANKNNCKTYNKKVKYRLAGEKSTIQAVAKHNQGFHRTAPDEVMKCWEDHFNKHLNTEFPRDDDILKTIPEPVNRNTTRLPFTVEEVEEAVKKLINNKACGCDRISAEVLKEGGPLMNQMLLKVINKAWSDREIPEDWSRGLVTPVYKKGDKLDPANYRAITLLSIPGKVFCRRLLTRIKDTVENHLSEKQCGFRASRGTTDAIFTVRQIFEKAKERKYHFTGTLWTSKQPLTLFGGRLSGNACAQLE</sequence>
<dbReference type="Proteomes" id="UP000230750">
    <property type="component" value="Unassembled WGS sequence"/>
</dbReference>
<keyword evidence="2" id="KW-1185">Reference proteome</keyword>
<organism evidence="1 2">
    <name type="scientific">Stichopus japonicus</name>
    <name type="common">Sea cucumber</name>
    <dbReference type="NCBI Taxonomy" id="307972"/>
    <lineage>
        <taxon>Eukaryota</taxon>
        <taxon>Metazoa</taxon>
        <taxon>Echinodermata</taxon>
        <taxon>Eleutherozoa</taxon>
        <taxon>Echinozoa</taxon>
        <taxon>Holothuroidea</taxon>
        <taxon>Aspidochirotacea</taxon>
        <taxon>Aspidochirotida</taxon>
        <taxon>Stichopodidae</taxon>
        <taxon>Apostichopus</taxon>
    </lineage>
</organism>
<dbReference type="STRING" id="307972.A0A2G8KFC9"/>
<evidence type="ECO:0000313" key="1">
    <source>
        <dbReference type="EMBL" id="PIK46703.1"/>
    </source>
</evidence>
<dbReference type="EMBL" id="MRZV01000627">
    <property type="protein sequence ID" value="PIK46703.1"/>
    <property type="molecule type" value="Genomic_DNA"/>
</dbReference>
<dbReference type="SUPFAM" id="SSF56672">
    <property type="entry name" value="DNA/RNA polymerases"/>
    <property type="match status" value="1"/>
</dbReference>
<gene>
    <name evidence="1" type="ORF">BSL78_16441</name>
</gene>
<evidence type="ECO:0000313" key="2">
    <source>
        <dbReference type="Proteomes" id="UP000230750"/>
    </source>
</evidence>
<comment type="caution">
    <text evidence="1">The sequence shown here is derived from an EMBL/GenBank/DDBJ whole genome shotgun (WGS) entry which is preliminary data.</text>
</comment>
<protein>
    <submittedName>
        <fullName evidence="1">Uncharacterized protein</fullName>
    </submittedName>
</protein>
<name>A0A2G8KFC9_STIJA</name>
<dbReference type="OrthoDB" id="8048764at2759"/>
<reference evidence="1 2" key="1">
    <citation type="journal article" date="2017" name="PLoS Biol.">
        <title>The sea cucumber genome provides insights into morphological evolution and visceral regeneration.</title>
        <authorList>
            <person name="Zhang X."/>
            <person name="Sun L."/>
            <person name="Yuan J."/>
            <person name="Sun Y."/>
            <person name="Gao Y."/>
            <person name="Zhang L."/>
            <person name="Li S."/>
            <person name="Dai H."/>
            <person name="Hamel J.F."/>
            <person name="Liu C."/>
            <person name="Yu Y."/>
            <person name="Liu S."/>
            <person name="Lin W."/>
            <person name="Guo K."/>
            <person name="Jin S."/>
            <person name="Xu P."/>
            <person name="Storey K.B."/>
            <person name="Huan P."/>
            <person name="Zhang T."/>
            <person name="Zhou Y."/>
            <person name="Zhang J."/>
            <person name="Lin C."/>
            <person name="Li X."/>
            <person name="Xing L."/>
            <person name="Huo D."/>
            <person name="Sun M."/>
            <person name="Wang L."/>
            <person name="Mercier A."/>
            <person name="Li F."/>
            <person name="Yang H."/>
            <person name="Xiang J."/>
        </authorList>
    </citation>
    <scope>NUCLEOTIDE SEQUENCE [LARGE SCALE GENOMIC DNA]</scope>
    <source>
        <strain evidence="1">Shaxun</strain>
        <tissue evidence="1">Muscle</tissue>
    </source>
</reference>
<dbReference type="PANTHER" id="PTHR19446">
    <property type="entry name" value="REVERSE TRANSCRIPTASES"/>
    <property type="match status" value="1"/>
</dbReference>
<dbReference type="AlphaFoldDB" id="A0A2G8KFC9"/>
<proteinExistence type="predicted"/>